<sequence>MIASLGFTAPIVLTALALLPVIWWLLRVTPPRPQRIAFPPTRLLMELAKREETPSRSPWWLMLLRLLLAALIIIALAGPIWRPAADGSMQSGPLWLVVDNGWSAADDWPARSRVATTLLDEAQSAGRPVVLVGTADGSGQPVEPAAAGDVRDRLAALEPRSWPVDRAALVPLVERMGAASTPGSVAWLAGDVGGEGADAFETALASAAGDAPIRVYRSGAPGLVALAGVDNASDGMDVRLLRLDGAAPETVEGTVVARDRRGFSLAEAPFAFADGATETTVRFDLPVQLRNDIARVDVPGSETAGSVQLIDDRWQRRAVGLVSGGSADLAQPLLSPLHYLERAVGPFAEVREPRSSDLASAVDQLVDGGVSVIMLADVGTLVGSTEETLSGFVQDGGVLIRFAGPRTVEGVDALVPVPMREGARVLGGSLSWEDPQPLAPFDETGPFAGLETPDDVSVTRQLLAEPSAVLPDRTWASLADGTPLVTARGFGNGWLVFFHVTADTTWSTLPLSGTFVDMLRKLIGLAGTPPGGEGQVSSAPLPPLRVLDGAGQLVQPGPSVRPLPAGAVAEVALGPEHPPGLYGTEDGFRAINLLGPDDGLAPLDLGPLADRAVITDYASEGPVDLRGWVLGAASVLLLLDALAVLVLSGGLGLGRREATAAVMLAALALVVTPTPGFAQDDGFDMEAALATRFGYVLTGDDAVDETSRAGLSGLSMFLARRTALEPAEPMGVDLEEDDLAFFPLLYWPVTEDAARPTDEAMAKVDAYMKNGGTILFDTKDQISAGTRVDRLGASPATLRLRAILDGLNIPPLEPVPPDHVLTKAFYLLQEFPGRWAGGPLWVEALSADVTASDRPARSADGVSPIMITANDFAGAWAIGTDGQFMFPTVPADPFQREMAIRTGINIVMYTLTGNYKADQVHIPALLERLGQ</sequence>
<gene>
    <name evidence="4" type="ORF">J2S73_000327</name>
</gene>
<keyword evidence="1" id="KW-1133">Transmembrane helix</keyword>
<dbReference type="RefSeq" id="WP_306883681.1">
    <property type="nucleotide sequence ID" value="NZ_JAUSUL010000001.1"/>
</dbReference>
<evidence type="ECO:0000313" key="4">
    <source>
        <dbReference type="EMBL" id="MDQ0313890.1"/>
    </source>
</evidence>
<dbReference type="PANTHER" id="PTHR37464:SF1">
    <property type="entry name" value="BLL2463 PROTEIN"/>
    <property type="match status" value="1"/>
</dbReference>
<keyword evidence="5" id="KW-1185">Reference proteome</keyword>
<dbReference type="InterPro" id="IPR024163">
    <property type="entry name" value="Aerotolerance_reg_N"/>
</dbReference>
<feature type="domain" description="Aerotolerance regulator N-terminal" evidence="2">
    <location>
        <begin position="5"/>
        <end position="79"/>
    </location>
</feature>
<dbReference type="InterPro" id="IPR011933">
    <property type="entry name" value="Double_TM_dom"/>
</dbReference>
<organism evidence="4 5">
    <name type="scientific">Amorphus orientalis</name>
    <dbReference type="NCBI Taxonomy" id="649198"/>
    <lineage>
        <taxon>Bacteria</taxon>
        <taxon>Pseudomonadati</taxon>
        <taxon>Pseudomonadota</taxon>
        <taxon>Alphaproteobacteria</taxon>
        <taxon>Hyphomicrobiales</taxon>
        <taxon>Amorphaceae</taxon>
        <taxon>Amorphus</taxon>
    </lineage>
</organism>
<evidence type="ECO:0008006" key="6">
    <source>
        <dbReference type="Google" id="ProtNLM"/>
    </source>
</evidence>
<evidence type="ECO:0000313" key="5">
    <source>
        <dbReference type="Proteomes" id="UP001229244"/>
    </source>
</evidence>
<dbReference type="CDD" id="cd03143">
    <property type="entry name" value="A4_beta-galactosidase_middle_domain"/>
    <property type="match status" value="1"/>
</dbReference>
<comment type="caution">
    <text evidence="4">The sequence shown here is derived from an EMBL/GenBank/DDBJ whole genome shotgun (WGS) entry which is preliminary data.</text>
</comment>
<dbReference type="AlphaFoldDB" id="A0AAE4ARI9"/>
<dbReference type="InterPro" id="IPR025297">
    <property type="entry name" value="DUF4159"/>
</dbReference>
<accession>A0AAE4ARI9</accession>
<keyword evidence="1" id="KW-0812">Transmembrane</keyword>
<feature type="transmembrane region" description="Helical" evidence="1">
    <location>
        <begin position="59"/>
        <end position="81"/>
    </location>
</feature>
<dbReference type="PANTHER" id="PTHR37464">
    <property type="entry name" value="BLL2463 PROTEIN"/>
    <property type="match status" value="1"/>
</dbReference>
<evidence type="ECO:0000259" key="3">
    <source>
        <dbReference type="Pfam" id="PF13709"/>
    </source>
</evidence>
<proteinExistence type="predicted"/>
<evidence type="ECO:0000259" key="2">
    <source>
        <dbReference type="Pfam" id="PF07584"/>
    </source>
</evidence>
<dbReference type="Pfam" id="PF13709">
    <property type="entry name" value="DUF4159"/>
    <property type="match status" value="1"/>
</dbReference>
<dbReference type="EMBL" id="JAUSUL010000001">
    <property type="protein sequence ID" value="MDQ0313890.1"/>
    <property type="molecule type" value="Genomic_DNA"/>
</dbReference>
<evidence type="ECO:0000256" key="1">
    <source>
        <dbReference type="SAM" id="Phobius"/>
    </source>
</evidence>
<protein>
    <recommendedName>
        <fullName evidence="6">LytTR family transcriptional regulator</fullName>
    </recommendedName>
</protein>
<dbReference type="Pfam" id="PF07584">
    <property type="entry name" value="BatA"/>
    <property type="match status" value="1"/>
</dbReference>
<dbReference type="SUPFAM" id="SSF52317">
    <property type="entry name" value="Class I glutamine amidotransferase-like"/>
    <property type="match status" value="1"/>
</dbReference>
<name>A0AAE4ARI9_9HYPH</name>
<keyword evidence="1" id="KW-0472">Membrane</keyword>
<dbReference type="NCBIfam" id="TIGR02226">
    <property type="entry name" value="two_anch"/>
    <property type="match status" value="1"/>
</dbReference>
<feature type="domain" description="DUF4159" evidence="3">
    <location>
        <begin position="692"/>
        <end position="911"/>
    </location>
</feature>
<feature type="transmembrane region" description="Helical" evidence="1">
    <location>
        <begin position="6"/>
        <end position="26"/>
    </location>
</feature>
<dbReference type="InterPro" id="IPR029062">
    <property type="entry name" value="Class_I_gatase-like"/>
</dbReference>
<dbReference type="Proteomes" id="UP001229244">
    <property type="component" value="Unassembled WGS sequence"/>
</dbReference>
<reference evidence="4" key="1">
    <citation type="submission" date="2023-07" db="EMBL/GenBank/DDBJ databases">
        <title>Genomic Encyclopedia of Type Strains, Phase IV (KMG-IV): sequencing the most valuable type-strain genomes for metagenomic binning, comparative biology and taxonomic classification.</title>
        <authorList>
            <person name="Goeker M."/>
        </authorList>
    </citation>
    <scope>NUCLEOTIDE SEQUENCE</scope>
    <source>
        <strain evidence="4">DSM 21202</strain>
    </source>
</reference>
<dbReference type="Gene3D" id="3.40.50.12140">
    <property type="entry name" value="Domain of unknown function DUF4159"/>
    <property type="match status" value="1"/>
</dbReference>